<dbReference type="EnsemblMetazoa" id="HelroT161205">
    <property type="protein sequence ID" value="HelroP161205"/>
    <property type="gene ID" value="HelroG161205"/>
</dbReference>
<evidence type="ECO:0000313" key="1">
    <source>
        <dbReference type="EMBL" id="ESO01988.1"/>
    </source>
</evidence>
<reference evidence="3" key="1">
    <citation type="submission" date="2012-12" db="EMBL/GenBank/DDBJ databases">
        <authorList>
            <person name="Hellsten U."/>
            <person name="Grimwood J."/>
            <person name="Chapman J.A."/>
            <person name="Shapiro H."/>
            <person name="Aerts A."/>
            <person name="Otillar R.P."/>
            <person name="Terry A.Y."/>
            <person name="Boore J.L."/>
            <person name="Simakov O."/>
            <person name="Marletaz F."/>
            <person name="Cho S.-J."/>
            <person name="Edsinger-Gonzales E."/>
            <person name="Havlak P."/>
            <person name="Kuo D.-H."/>
            <person name="Larsson T."/>
            <person name="Lv J."/>
            <person name="Arendt D."/>
            <person name="Savage R."/>
            <person name="Osoegawa K."/>
            <person name="de Jong P."/>
            <person name="Lindberg D.R."/>
            <person name="Seaver E.C."/>
            <person name="Weisblat D.A."/>
            <person name="Putnam N.H."/>
            <person name="Grigoriev I.V."/>
            <person name="Rokhsar D.S."/>
        </authorList>
    </citation>
    <scope>NUCLEOTIDE SEQUENCE</scope>
</reference>
<dbReference type="InParanoid" id="T1ER75"/>
<dbReference type="EMBL" id="AMQM01000768">
    <property type="status" value="NOT_ANNOTATED_CDS"/>
    <property type="molecule type" value="Genomic_DNA"/>
</dbReference>
<accession>T1ER75</accession>
<dbReference type="EMBL" id="KB096742">
    <property type="protein sequence ID" value="ESO01988.1"/>
    <property type="molecule type" value="Genomic_DNA"/>
</dbReference>
<evidence type="ECO:0000313" key="3">
    <source>
        <dbReference type="Proteomes" id="UP000015101"/>
    </source>
</evidence>
<dbReference type="AlphaFoldDB" id="T1ER75"/>
<keyword evidence="3" id="KW-1185">Reference proteome</keyword>
<dbReference type="RefSeq" id="XP_009019396.1">
    <property type="nucleotide sequence ID" value="XM_009021148.1"/>
</dbReference>
<proteinExistence type="predicted"/>
<protein>
    <submittedName>
        <fullName evidence="1 2">Uncharacterized protein</fullName>
    </submittedName>
</protein>
<dbReference type="CTD" id="20199075"/>
<reference evidence="2" key="3">
    <citation type="submission" date="2015-06" db="UniProtKB">
        <authorList>
            <consortium name="EnsemblMetazoa"/>
        </authorList>
    </citation>
    <scope>IDENTIFICATION</scope>
</reference>
<dbReference type="Proteomes" id="UP000015101">
    <property type="component" value="Unassembled WGS sequence"/>
</dbReference>
<gene>
    <name evidence="2" type="primary">20199075</name>
    <name evidence="1" type="ORF">HELRODRAFT_161205</name>
</gene>
<dbReference type="KEGG" id="hro:HELRODRAFT_161205"/>
<sequence length="107" mass="12466">MIVLQEIRKGLKKHSNVNINDEMRVREQACADAMENVCNAELVVCAMLSAMLILQNNVLCEIICCDEKVMELYFLKLFLLFVLFLEDIQEIICRSLSRRYFFLTIAL</sequence>
<name>T1ER75_HELRO</name>
<dbReference type="HOGENOM" id="CLU_2212763_0_0_1"/>
<dbReference type="GeneID" id="20199075"/>
<reference evidence="1 3" key="2">
    <citation type="journal article" date="2013" name="Nature">
        <title>Insights into bilaterian evolution from three spiralian genomes.</title>
        <authorList>
            <person name="Simakov O."/>
            <person name="Marletaz F."/>
            <person name="Cho S.J."/>
            <person name="Edsinger-Gonzales E."/>
            <person name="Havlak P."/>
            <person name="Hellsten U."/>
            <person name="Kuo D.H."/>
            <person name="Larsson T."/>
            <person name="Lv J."/>
            <person name="Arendt D."/>
            <person name="Savage R."/>
            <person name="Osoegawa K."/>
            <person name="de Jong P."/>
            <person name="Grimwood J."/>
            <person name="Chapman J.A."/>
            <person name="Shapiro H."/>
            <person name="Aerts A."/>
            <person name="Otillar R.P."/>
            <person name="Terry A.Y."/>
            <person name="Boore J.L."/>
            <person name="Grigoriev I.V."/>
            <person name="Lindberg D.R."/>
            <person name="Seaver E.C."/>
            <person name="Weisblat D.A."/>
            <person name="Putnam N.H."/>
            <person name="Rokhsar D.S."/>
        </authorList>
    </citation>
    <scope>NUCLEOTIDE SEQUENCE</scope>
</reference>
<evidence type="ECO:0000313" key="2">
    <source>
        <dbReference type="EnsemblMetazoa" id="HelroP161205"/>
    </source>
</evidence>
<organism evidence="2 3">
    <name type="scientific">Helobdella robusta</name>
    <name type="common">Californian leech</name>
    <dbReference type="NCBI Taxonomy" id="6412"/>
    <lineage>
        <taxon>Eukaryota</taxon>
        <taxon>Metazoa</taxon>
        <taxon>Spiralia</taxon>
        <taxon>Lophotrochozoa</taxon>
        <taxon>Annelida</taxon>
        <taxon>Clitellata</taxon>
        <taxon>Hirudinea</taxon>
        <taxon>Rhynchobdellida</taxon>
        <taxon>Glossiphoniidae</taxon>
        <taxon>Helobdella</taxon>
    </lineage>
</organism>